<dbReference type="AlphaFoldDB" id="A0A4P8XM52"/>
<dbReference type="PANTHER" id="PTHR43157">
    <property type="entry name" value="PHOSPHATIDYLINOSITOL-GLYCAN BIOSYNTHESIS CLASS F PROTEIN-RELATED"/>
    <property type="match status" value="1"/>
</dbReference>
<keyword evidence="4" id="KW-1185">Reference proteome</keyword>
<dbReference type="Pfam" id="PF00106">
    <property type="entry name" value="adh_short"/>
    <property type="match status" value="1"/>
</dbReference>
<dbReference type="PANTHER" id="PTHR43157:SF31">
    <property type="entry name" value="PHOSPHATIDYLINOSITOL-GLYCAN BIOSYNTHESIS CLASS F PROTEIN"/>
    <property type="match status" value="1"/>
</dbReference>
<proteinExistence type="inferred from homology"/>
<dbReference type="EMBL" id="CP040396">
    <property type="protein sequence ID" value="QCT03395.1"/>
    <property type="molecule type" value="Genomic_DNA"/>
</dbReference>
<dbReference type="PRINTS" id="PR00081">
    <property type="entry name" value="GDHRDH"/>
</dbReference>
<organism evidence="3 4">
    <name type="scientific">Paenibacillus algicola</name>
    <dbReference type="NCBI Taxonomy" id="2565926"/>
    <lineage>
        <taxon>Bacteria</taxon>
        <taxon>Bacillati</taxon>
        <taxon>Bacillota</taxon>
        <taxon>Bacilli</taxon>
        <taxon>Bacillales</taxon>
        <taxon>Paenibacillaceae</taxon>
        <taxon>Paenibacillus</taxon>
    </lineage>
</organism>
<dbReference type="KEGG" id="palo:E6C60_2683"/>
<dbReference type="GO" id="GO:0016491">
    <property type="term" value="F:oxidoreductase activity"/>
    <property type="evidence" value="ECO:0007669"/>
    <property type="project" value="UniProtKB-KW"/>
</dbReference>
<gene>
    <name evidence="3" type="ORF">E6C60_2683</name>
</gene>
<name>A0A4P8XM52_9BACL</name>
<dbReference type="Gene3D" id="3.40.50.720">
    <property type="entry name" value="NAD(P)-binding Rossmann-like Domain"/>
    <property type="match status" value="1"/>
</dbReference>
<dbReference type="PRINTS" id="PR00080">
    <property type="entry name" value="SDRFAMILY"/>
</dbReference>
<dbReference type="SUPFAM" id="SSF51735">
    <property type="entry name" value="NAD(P)-binding Rossmann-fold domains"/>
    <property type="match status" value="1"/>
</dbReference>
<sequence>MQKIAIITGANSGMGLASSVELARKGVKVIMACRSLERGQSALKEAKERSGSNDLELMLCDLADLNSIRAFAAQFQEKYHVLDVLLNNAGVVMTRRKETAQGFEMDLGVNHLGHFLLTHLLLKSLLAAEQGRVVTVASGAYKAGNIRFDDPFMTRRYHPIKAYAQSKLANVLFTKELADRLQGSRVTANCVHPGAVATQMGVNRETGFGKTVMKLLKPFFLTAEQGAETAMYLSLAPELREVSGQYFYQKKPQQLISKARNKQDAVRLWEWSCEQVGVEYELPRV</sequence>
<dbReference type="InterPro" id="IPR002347">
    <property type="entry name" value="SDR_fam"/>
</dbReference>
<keyword evidence="1" id="KW-0560">Oxidoreductase</keyword>
<evidence type="ECO:0000256" key="2">
    <source>
        <dbReference type="RuleBase" id="RU000363"/>
    </source>
</evidence>
<comment type="similarity">
    <text evidence="2">Belongs to the short-chain dehydrogenases/reductases (SDR) family.</text>
</comment>
<dbReference type="CDD" id="cd05327">
    <property type="entry name" value="retinol-DH_like_SDR_c_like"/>
    <property type="match status" value="1"/>
</dbReference>
<protein>
    <submittedName>
        <fullName evidence="3">Short-chain dehydrogenase/reductase SDR</fullName>
    </submittedName>
</protein>
<evidence type="ECO:0000256" key="1">
    <source>
        <dbReference type="ARBA" id="ARBA00023002"/>
    </source>
</evidence>
<evidence type="ECO:0000313" key="3">
    <source>
        <dbReference type="EMBL" id="QCT03395.1"/>
    </source>
</evidence>
<dbReference type="RefSeq" id="WP_279591674.1">
    <property type="nucleotide sequence ID" value="NZ_CP040396.1"/>
</dbReference>
<dbReference type="Proteomes" id="UP000300879">
    <property type="component" value="Chromosome"/>
</dbReference>
<dbReference type="InterPro" id="IPR036291">
    <property type="entry name" value="NAD(P)-bd_dom_sf"/>
</dbReference>
<accession>A0A4P8XM52</accession>
<reference evidence="3 4" key="1">
    <citation type="submission" date="2019-05" db="EMBL/GenBank/DDBJ databases">
        <authorList>
            <person name="Chen C."/>
        </authorList>
    </citation>
    <scope>NUCLEOTIDE SEQUENCE [LARGE SCALE GENOMIC DNA]</scope>
    <source>
        <strain evidence="3 4">HB172198</strain>
    </source>
</reference>
<evidence type="ECO:0000313" key="4">
    <source>
        <dbReference type="Proteomes" id="UP000300879"/>
    </source>
</evidence>